<evidence type="ECO:0000256" key="4">
    <source>
        <dbReference type="ARBA" id="ARBA00022496"/>
    </source>
</evidence>
<protein>
    <recommendedName>
        <fullName evidence="15">TonB-dependent receptor-like beta-barrel domain-containing protein</fullName>
    </recommendedName>
</protein>
<evidence type="ECO:0000256" key="8">
    <source>
        <dbReference type="ARBA" id="ARBA00023065"/>
    </source>
</evidence>
<dbReference type="InterPro" id="IPR036942">
    <property type="entry name" value="Beta-barrel_TonB_sf"/>
</dbReference>
<evidence type="ECO:0000256" key="10">
    <source>
        <dbReference type="ARBA" id="ARBA00023237"/>
    </source>
</evidence>
<dbReference type="PANTHER" id="PTHR32552">
    <property type="entry name" value="FERRICHROME IRON RECEPTOR-RELATED"/>
    <property type="match status" value="1"/>
</dbReference>
<keyword evidence="6 12" id="KW-0732">Signal</keyword>
<evidence type="ECO:0000313" key="14">
    <source>
        <dbReference type="Proteomes" id="UP000654304"/>
    </source>
</evidence>
<feature type="signal peptide" evidence="12">
    <location>
        <begin position="1"/>
        <end position="32"/>
    </location>
</feature>
<evidence type="ECO:0000256" key="5">
    <source>
        <dbReference type="ARBA" id="ARBA00022692"/>
    </source>
</evidence>
<dbReference type="EMBL" id="JACOGD010000002">
    <property type="protein sequence ID" value="MBC3930973.1"/>
    <property type="molecule type" value="Genomic_DNA"/>
</dbReference>
<keyword evidence="10" id="KW-0998">Cell outer membrane</keyword>
<dbReference type="InterPro" id="IPR039426">
    <property type="entry name" value="TonB-dep_rcpt-like"/>
</dbReference>
<keyword evidence="14" id="KW-1185">Reference proteome</keyword>
<sequence>MKQKTRTVKKHQHLCLTVLALVTQAWLLPAQADELASPVRTETAAPDKNNAVTQAEDGFGNQAGKESIGIYSDSNVRGFSPGKAGNLRIEGMYFDKRAYLGHLLLDGSKVRIGTTVTGYPFPAPTGIVDYQLRKAGDQAEYSYSVELENSMRGAGDRALDVNALLPLTAPDARVKMGVSVAASAFKELTPQHEASYYRSAAIVGHIRSADQGDTAFELLPFYSHDQVPYETPHSYWYVPDGKLPPAESYHIANKSAMKADWMRGHGHSRTLGIIYQQQLPGQWLIKGSLIRSAADSPRSETHVIEQLSANHWQNSYYSEKNVSKQADSAELRLSKTLQHEDSRQQFHLVWRGRRSEQRYGGEAYADLGTVAFRQQFAELTLPATAPDFQYGERSLDRVRQNNLGLAYEYKNARATLNLGLMKSYYDKQTWTGTAQERSFVRMQDQPLLGYWNLSLALGAGYSLYGGQTQGLEESGVAPVSASNRFAALPAIHTSQKDAGLRWKWQQDERSLNAVLGYFEVSKPHYGFNSQQLYVQTGQVQHRGLEGSIAGNLTPHLNLVMAAVYLDARVNQPLSNTARVRPVASVPLEVRSYLEYSPPQLPNSSADLGLQYTGPQTSSESSGSRLDKKVLVQLGLRHQLDWGKAKLQLRFQVSNLFNRDTWEVDSDNTFFPGRPRSWRLIMTLTH</sequence>
<dbReference type="PANTHER" id="PTHR32552:SF68">
    <property type="entry name" value="FERRICHROME OUTER MEMBRANE TRANSPORTER_PHAGE RECEPTOR"/>
    <property type="match status" value="1"/>
</dbReference>
<feature type="region of interest" description="Disordered" evidence="11">
    <location>
        <begin position="38"/>
        <end position="60"/>
    </location>
</feature>
<proteinExistence type="predicted"/>
<keyword evidence="8" id="KW-0406">Ion transport</keyword>
<evidence type="ECO:0000313" key="13">
    <source>
        <dbReference type="EMBL" id="MBC3930973.1"/>
    </source>
</evidence>
<keyword evidence="4" id="KW-0410">Iron transport</keyword>
<organism evidence="13 14">
    <name type="scientific">Undibacterium curvum</name>
    <dbReference type="NCBI Taxonomy" id="2762294"/>
    <lineage>
        <taxon>Bacteria</taxon>
        <taxon>Pseudomonadati</taxon>
        <taxon>Pseudomonadota</taxon>
        <taxon>Betaproteobacteria</taxon>
        <taxon>Burkholderiales</taxon>
        <taxon>Oxalobacteraceae</taxon>
        <taxon>Undibacterium</taxon>
    </lineage>
</organism>
<feature type="region of interest" description="Disordered" evidence="11">
    <location>
        <begin position="604"/>
        <end position="623"/>
    </location>
</feature>
<dbReference type="SUPFAM" id="SSF56935">
    <property type="entry name" value="Porins"/>
    <property type="match status" value="1"/>
</dbReference>
<accession>A0ABR7A2M7</accession>
<dbReference type="RefSeq" id="WP_186902776.1">
    <property type="nucleotide sequence ID" value="NZ_JACOGD010000002.1"/>
</dbReference>
<dbReference type="Gene3D" id="2.40.170.20">
    <property type="entry name" value="TonB-dependent receptor, beta-barrel domain"/>
    <property type="match status" value="1"/>
</dbReference>
<keyword evidence="3" id="KW-1134">Transmembrane beta strand</keyword>
<dbReference type="Proteomes" id="UP000654304">
    <property type="component" value="Unassembled WGS sequence"/>
</dbReference>
<comment type="caution">
    <text evidence="13">The sequence shown here is derived from an EMBL/GenBank/DDBJ whole genome shotgun (WGS) entry which is preliminary data.</text>
</comment>
<keyword evidence="2" id="KW-0813">Transport</keyword>
<evidence type="ECO:0000256" key="3">
    <source>
        <dbReference type="ARBA" id="ARBA00022452"/>
    </source>
</evidence>
<evidence type="ECO:0000256" key="6">
    <source>
        <dbReference type="ARBA" id="ARBA00022729"/>
    </source>
</evidence>
<evidence type="ECO:0000256" key="9">
    <source>
        <dbReference type="ARBA" id="ARBA00023136"/>
    </source>
</evidence>
<reference evidence="13 14" key="1">
    <citation type="submission" date="2020-08" db="EMBL/GenBank/DDBJ databases">
        <title>Novel species isolated from subtropical streams in China.</title>
        <authorList>
            <person name="Lu H."/>
        </authorList>
    </citation>
    <scope>NUCLEOTIDE SEQUENCE [LARGE SCALE GENOMIC DNA]</scope>
    <source>
        <strain evidence="13 14">CY22W</strain>
    </source>
</reference>
<evidence type="ECO:0008006" key="15">
    <source>
        <dbReference type="Google" id="ProtNLM"/>
    </source>
</evidence>
<keyword evidence="7" id="KW-0408">Iron</keyword>
<keyword evidence="9" id="KW-0472">Membrane</keyword>
<evidence type="ECO:0000256" key="7">
    <source>
        <dbReference type="ARBA" id="ARBA00023004"/>
    </source>
</evidence>
<evidence type="ECO:0000256" key="2">
    <source>
        <dbReference type="ARBA" id="ARBA00022448"/>
    </source>
</evidence>
<feature type="chain" id="PRO_5047445030" description="TonB-dependent receptor-like beta-barrel domain-containing protein" evidence="12">
    <location>
        <begin position="33"/>
        <end position="685"/>
    </location>
</feature>
<name>A0ABR7A2M7_9BURK</name>
<evidence type="ECO:0000256" key="1">
    <source>
        <dbReference type="ARBA" id="ARBA00004571"/>
    </source>
</evidence>
<keyword evidence="5" id="KW-0812">Transmembrane</keyword>
<evidence type="ECO:0000256" key="12">
    <source>
        <dbReference type="SAM" id="SignalP"/>
    </source>
</evidence>
<comment type="subcellular location">
    <subcellularLocation>
        <location evidence="1">Cell outer membrane</location>
        <topology evidence="1">Multi-pass membrane protein</topology>
    </subcellularLocation>
</comment>
<feature type="compositionally biased region" description="Polar residues" evidence="11">
    <location>
        <begin position="612"/>
        <end position="623"/>
    </location>
</feature>
<evidence type="ECO:0000256" key="11">
    <source>
        <dbReference type="SAM" id="MobiDB-lite"/>
    </source>
</evidence>
<gene>
    <name evidence="13" type="ORF">H8K43_04750</name>
</gene>